<accession>A0AAE3IPE5</accession>
<name>A0AAE3IPE5_9BACI</name>
<dbReference type="CDD" id="cd06577">
    <property type="entry name" value="PASTA_pknB"/>
    <property type="match status" value="3"/>
</dbReference>
<feature type="transmembrane region" description="Helical" evidence="14">
    <location>
        <begin position="339"/>
        <end position="363"/>
    </location>
</feature>
<dbReference type="InterPro" id="IPR017441">
    <property type="entry name" value="Protein_kinase_ATP_BS"/>
</dbReference>
<evidence type="ECO:0000256" key="14">
    <source>
        <dbReference type="SAM" id="Phobius"/>
    </source>
</evidence>
<reference evidence="17" key="1">
    <citation type="submission" date="2022-10" db="EMBL/GenBank/DDBJ databases">
        <title>Description of Fervidibacillus gen. nov. in the family Fervidibacillaceae fam. nov. with two species, Fervidibacillus albus sp. nov., and Fervidibacillus halotolerans sp. nov., isolated from tidal flat sediments.</title>
        <authorList>
            <person name="Kwon K.K."/>
            <person name="Yang S.-H."/>
        </authorList>
    </citation>
    <scope>NUCLEOTIDE SEQUENCE</scope>
    <source>
        <strain evidence="17">JCM 19140</strain>
    </source>
</reference>
<proteinExistence type="predicted"/>
<dbReference type="PANTHER" id="PTHR43289">
    <property type="entry name" value="MITOGEN-ACTIVATED PROTEIN KINASE KINASE KINASE 20-RELATED"/>
    <property type="match status" value="1"/>
</dbReference>
<evidence type="ECO:0000256" key="9">
    <source>
        <dbReference type="ARBA" id="ARBA00047899"/>
    </source>
</evidence>
<keyword evidence="18" id="KW-1185">Reference proteome</keyword>
<dbReference type="SMART" id="SM00740">
    <property type="entry name" value="PASTA"/>
    <property type="match status" value="3"/>
</dbReference>
<protein>
    <recommendedName>
        <fullName evidence="12">Serine/threonine-protein kinase PrkC</fullName>
        <ecNumber evidence="1">2.7.11.1</ecNumber>
    </recommendedName>
</protein>
<comment type="subcellular location">
    <subcellularLocation>
        <location evidence="11">Spore membrane</location>
        <topology evidence="11">Single-pass type II membrane protein</topology>
    </subcellularLocation>
</comment>
<keyword evidence="14" id="KW-0472">Membrane</keyword>
<dbReference type="Gene3D" id="3.30.200.20">
    <property type="entry name" value="Phosphorylase Kinase, domain 1"/>
    <property type="match status" value="1"/>
</dbReference>
<dbReference type="Pfam" id="PF21160">
    <property type="entry name" value="PrkC-like_PASTA-like"/>
    <property type="match status" value="1"/>
</dbReference>
<dbReference type="EMBL" id="JAOUSF010000001">
    <property type="protein sequence ID" value="MCU9612155.1"/>
    <property type="molecule type" value="Genomic_DNA"/>
</dbReference>
<comment type="catalytic activity">
    <reaction evidence="10">
        <text>L-seryl-[protein] + ATP = O-phospho-L-seryl-[protein] + ADP + H(+)</text>
        <dbReference type="Rhea" id="RHEA:17989"/>
        <dbReference type="Rhea" id="RHEA-COMP:9863"/>
        <dbReference type="Rhea" id="RHEA-COMP:11604"/>
        <dbReference type="ChEBI" id="CHEBI:15378"/>
        <dbReference type="ChEBI" id="CHEBI:29999"/>
        <dbReference type="ChEBI" id="CHEBI:30616"/>
        <dbReference type="ChEBI" id="CHEBI:83421"/>
        <dbReference type="ChEBI" id="CHEBI:456216"/>
        <dbReference type="EC" id="2.7.11.1"/>
    </reaction>
</comment>
<feature type="domain" description="PASTA" evidence="16">
    <location>
        <begin position="364"/>
        <end position="431"/>
    </location>
</feature>
<evidence type="ECO:0000256" key="12">
    <source>
        <dbReference type="ARBA" id="ARBA00070041"/>
    </source>
</evidence>
<dbReference type="Gene3D" id="1.10.510.10">
    <property type="entry name" value="Transferase(Phosphotransferase) domain 1"/>
    <property type="match status" value="1"/>
</dbReference>
<keyword evidence="6 17" id="KW-0418">Kinase</keyword>
<evidence type="ECO:0000259" key="16">
    <source>
        <dbReference type="PROSITE" id="PS51178"/>
    </source>
</evidence>
<dbReference type="Gene3D" id="2.60.40.2560">
    <property type="match status" value="1"/>
</dbReference>
<dbReference type="CDD" id="cd14014">
    <property type="entry name" value="STKc_PknB_like"/>
    <property type="match status" value="1"/>
</dbReference>
<evidence type="ECO:0000256" key="7">
    <source>
        <dbReference type="ARBA" id="ARBA00022840"/>
    </source>
</evidence>
<feature type="domain" description="PASTA" evidence="16">
    <location>
        <begin position="432"/>
        <end position="501"/>
    </location>
</feature>
<evidence type="ECO:0000256" key="6">
    <source>
        <dbReference type="ARBA" id="ARBA00022777"/>
    </source>
</evidence>
<dbReference type="InterPro" id="IPR005543">
    <property type="entry name" value="PASTA_dom"/>
</dbReference>
<dbReference type="FunFam" id="3.30.200.20:FF:000035">
    <property type="entry name" value="Serine/threonine protein kinase Stk1"/>
    <property type="match status" value="1"/>
</dbReference>
<dbReference type="PROSITE" id="PS00108">
    <property type="entry name" value="PROTEIN_KINASE_ST"/>
    <property type="match status" value="1"/>
</dbReference>
<dbReference type="InterPro" id="IPR000719">
    <property type="entry name" value="Prot_kinase_dom"/>
</dbReference>
<dbReference type="FunFam" id="1.10.510.10:FF:000021">
    <property type="entry name" value="Serine/threonine protein kinase"/>
    <property type="match status" value="1"/>
</dbReference>
<dbReference type="InterPro" id="IPR011009">
    <property type="entry name" value="Kinase-like_dom_sf"/>
</dbReference>
<dbReference type="SMART" id="SM00220">
    <property type="entry name" value="S_TKc"/>
    <property type="match status" value="1"/>
</dbReference>
<evidence type="ECO:0000256" key="1">
    <source>
        <dbReference type="ARBA" id="ARBA00012513"/>
    </source>
</evidence>
<keyword evidence="4" id="KW-0808">Transferase</keyword>
<feature type="domain" description="Protein kinase" evidence="15">
    <location>
        <begin position="11"/>
        <end position="282"/>
    </location>
</feature>
<evidence type="ECO:0000256" key="8">
    <source>
        <dbReference type="ARBA" id="ARBA00022968"/>
    </source>
</evidence>
<sequence>MLIGKRINDRYKLIEKIGGGGMADVYLARDVILERYVAVKILRLDFANDEDFIRRFHREAQSATSLVHPNIVNIYDVGEEDPDIYYIVMEYVNGETLKQFIQNHSPLGIDKAIDIMKQLTSAIQHAHQNNIIHRDIKPQNVLIDKKGNVKITDFGIAMALTSTTITHTNTMLGSVHYISPEQARGGIATKKSDIYSLGIVLFEMLTGRLPFSGESAVSIALKHLQDETPSPKKWNPLIPQSVENIILKATAKDPFYRYQDVGELEEDLRTCLDENRINEPRFEIPVDEEATKAIPIISDERGFNQLQDTVIRDSQPNKIQEGLPKEEEPKKKKRKKWPIVLLSLSALIIILGILTLTVFPSLFGPDDIKVPDVTNLTLDEAIDELESAGFTIGKTTEMASEEIEKDHIIRTDPKAGRLAVEGSEINLYVSTGLETEELPDFKDRAYEDVLAILQSQSRPFKDIKVEEVYDESEAGTIIEQDPEPGTAVIPEETVITFTVSKGKETFALANLTEYPQNALKDYASSNGITINISGEEYHETIPKGYVISQDVEAGTQITKGTTVNVVISKGKEELPPKNVTVDIAITYTGNSEENQVQNVQIFIEDMNREITDPYEVFTITEDTRRLIDLVIAPGTKGRYKVVIDNEVVQDYQVDYPE</sequence>
<comment type="catalytic activity">
    <reaction evidence="9">
        <text>L-threonyl-[protein] + ATP = O-phospho-L-threonyl-[protein] + ADP + H(+)</text>
        <dbReference type="Rhea" id="RHEA:46608"/>
        <dbReference type="Rhea" id="RHEA-COMP:11060"/>
        <dbReference type="Rhea" id="RHEA-COMP:11605"/>
        <dbReference type="ChEBI" id="CHEBI:15378"/>
        <dbReference type="ChEBI" id="CHEBI:30013"/>
        <dbReference type="ChEBI" id="CHEBI:30616"/>
        <dbReference type="ChEBI" id="CHEBI:61977"/>
        <dbReference type="ChEBI" id="CHEBI:456216"/>
        <dbReference type="EC" id="2.7.11.1"/>
    </reaction>
</comment>
<organism evidence="17 18">
    <name type="scientific">Perspicuibacillus lycopersici</name>
    <dbReference type="NCBI Taxonomy" id="1325689"/>
    <lineage>
        <taxon>Bacteria</taxon>
        <taxon>Bacillati</taxon>
        <taxon>Bacillota</taxon>
        <taxon>Bacilli</taxon>
        <taxon>Bacillales</taxon>
        <taxon>Bacillaceae</taxon>
        <taxon>Perspicuibacillus</taxon>
    </lineage>
</organism>
<dbReference type="PROSITE" id="PS00107">
    <property type="entry name" value="PROTEIN_KINASE_ATP"/>
    <property type="match status" value="1"/>
</dbReference>
<keyword evidence="14" id="KW-1133">Transmembrane helix</keyword>
<dbReference type="GO" id="GO:0007165">
    <property type="term" value="P:signal transduction"/>
    <property type="evidence" value="ECO:0007669"/>
    <property type="project" value="UniProtKB-ARBA"/>
</dbReference>
<dbReference type="GO" id="GO:0005524">
    <property type="term" value="F:ATP binding"/>
    <property type="evidence" value="ECO:0007669"/>
    <property type="project" value="UniProtKB-UniRule"/>
</dbReference>
<feature type="domain" description="PASTA" evidence="16">
    <location>
        <begin position="502"/>
        <end position="569"/>
    </location>
</feature>
<keyword evidence="7 13" id="KW-0067">ATP-binding</keyword>
<dbReference type="Pfam" id="PF00069">
    <property type="entry name" value="Pkinase"/>
    <property type="match status" value="1"/>
</dbReference>
<dbReference type="GO" id="GO:0004674">
    <property type="term" value="F:protein serine/threonine kinase activity"/>
    <property type="evidence" value="ECO:0007669"/>
    <property type="project" value="UniProtKB-KW"/>
</dbReference>
<dbReference type="GO" id="GO:0071224">
    <property type="term" value="P:cellular response to peptidoglycan"/>
    <property type="evidence" value="ECO:0007669"/>
    <property type="project" value="UniProtKB-ARBA"/>
</dbReference>
<dbReference type="SUPFAM" id="SSF56112">
    <property type="entry name" value="Protein kinase-like (PK-like)"/>
    <property type="match status" value="1"/>
</dbReference>
<dbReference type="Proteomes" id="UP001209318">
    <property type="component" value="Unassembled WGS sequence"/>
</dbReference>
<evidence type="ECO:0000256" key="11">
    <source>
        <dbReference type="ARBA" id="ARBA00060432"/>
    </source>
</evidence>
<dbReference type="EC" id="2.7.11.1" evidence="1"/>
<dbReference type="AlphaFoldDB" id="A0AAE3IPE5"/>
<dbReference type="PANTHER" id="PTHR43289:SF34">
    <property type="entry name" value="SERINE_THREONINE-PROTEIN KINASE YBDM-RELATED"/>
    <property type="match status" value="1"/>
</dbReference>
<dbReference type="InterPro" id="IPR008271">
    <property type="entry name" value="Ser/Thr_kinase_AS"/>
</dbReference>
<keyword evidence="8" id="KW-0735">Signal-anchor</keyword>
<gene>
    <name evidence="17" type="primary">pknB</name>
    <name evidence="17" type="ORF">OEV98_01100</name>
</gene>
<evidence type="ECO:0000259" key="15">
    <source>
        <dbReference type="PROSITE" id="PS50011"/>
    </source>
</evidence>
<evidence type="ECO:0000256" key="10">
    <source>
        <dbReference type="ARBA" id="ARBA00048679"/>
    </source>
</evidence>
<evidence type="ECO:0000256" key="2">
    <source>
        <dbReference type="ARBA" id="ARBA00022527"/>
    </source>
</evidence>
<evidence type="ECO:0000313" key="17">
    <source>
        <dbReference type="EMBL" id="MCU9612155.1"/>
    </source>
</evidence>
<comment type="caution">
    <text evidence="17">The sequence shown here is derived from an EMBL/GenBank/DDBJ whole genome shotgun (WGS) entry which is preliminary data.</text>
</comment>
<dbReference type="Pfam" id="PF03793">
    <property type="entry name" value="PASTA"/>
    <property type="match status" value="3"/>
</dbReference>
<dbReference type="PROSITE" id="PS50011">
    <property type="entry name" value="PROTEIN_KINASE_DOM"/>
    <property type="match status" value="1"/>
</dbReference>
<dbReference type="NCBIfam" id="NF033483">
    <property type="entry name" value="PknB_PASTA_kin"/>
    <property type="match status" value="1"/>
</dbReference>
<keyword evidence="3" id="KW-0309">Germination</keyword>
<evidence type="ECO:0000256" key="5">
    <source>
        <dbReference type="ARBA" id="ARBA00022741"/>
    </source>
</evidence>
<evidence type="ECO:0000256" key="13">
    <source>
        <dbReference type="PROSITE-ProRule" id="PRU10141"/>
    </source>
</evidence>
<evidence type="ECO:0000313" key="18">
    <source>
        <dbReference type="Proteomes" id="UP001209318"/>
    </source>
</evidence>
<keyword evidence="2" id="KW-0723">Serine/threonine-protein kinase</keyword>
<dbReference type="Gene3D" id="3.30.10.20">
    <property type="match status" value="3"/>
</dbReference>
<dbReference type="GO" id="GO:0009847">
    <property type="term" value="P:spore germination"/>
    <property type="evidence" value="ECO:0007669"/>
    <property type="project" value="UniProtKB-ARBA"/>
</dbReference>
<evidence type="ECO:0000256" key="3">
    <source>
        <dbReference type="ARBA" id="ARBA00022544"/>
    </source>
</evidence>
<keyword evidence="14" id="KW-0812">Transmembrane</keyword>
<evidence type="ECO:0000256" key="4">
    <source>
        <dbReference type="ARBA" id="ARBA00022679"/>
    </source>
</evidence>
<dbReference type="PROSITE" id="PS51178">
    <property type="entry name" value="PASTA"/>
    <property type="match status" value="3"/>
</dbReference>
<feature type="binding site" evidence="13">
    <location>
        <position position="40"/>
    </location>
    <ligand>
        <name>ATP</name>
        <dbReference type="ChEBI" id="CHEBI:30616"/>
    </ligand>
</feature>
<keyword evidence="5 13" id="KW-0547">Nucleotide-binding</keyword>